<dbReference type="Proteomes" id="UP000199310">
    <property type="component" value="Unassembled WGS sequence"/>
</dbReference>
<feature type="transmembrane region" description="Helical" evidence="1">
    <location>
        <begin position="55"/>
        <end position="74"/>
    </location>
</feature>
<keyword evidence="1" id="KW-0812">Transmembrane</keyword>
<reference evidence="3" key="1">
    <citation type="submission" date="2016-10" db="EMBL/GenBank/DDBJ databases">
        <authorList>
            <person name="Varghese N."/>
            <person name="Submissions S."/>
        </authorList>
    </citation>
    <scope>NUCLEOTIDE SEQUENCE [LARGE SCALE GENOMIC DNA]</scope>
    <source>
        <strain evidence="3">DSM 3695</strain>
    </source>
</reference>
<accession>A0A1I0PP02</accession>
<proteinExistence type="predicted"/>
<dbReference type="EMBL" id="FOJG01000001">
    <property type="protein sequence ID" value="SEW16099.1"/>
    <property type="molecule type" value="Genomic_DNA"/>
</dbReference>
<sequence>MYGPGCRNGWQVIAMSIGKARGCALPRWPVHTTISLTMKRTCAINNKISFAFKKYWLRFQILLLLLVCRMASFGQASAGGKKGFESATKEVTGYFSLGINLMYAVGAVCGIVGAVKVYQKWNSGDQDTGKSAAAWLGSCVFLIAVSAFLKGFFNIT</sequence>
<keyword evidence="1" id="KW-0472">Membrane</keyword>
<dbReference type="STRING" id="29529.SAMN04488122_0891"/>
<organism evidence="2 3">
    <name type="scientific">Chitinophaga arvensicola</name>
    <dbReference type="NCBI Taxonomy" id="29529"/>
    <lineage>
        <taxon>Bacteria</taxon>
        <taxon>Pseudomonadati</taxon>
        <taxon>Bacteroidota</taxon>
        <taxon>Chitinophagia</taxon>
        <taxon>Chitinophagales</taxon>
        <taxon>Chitinophagaceae</taxon>
        <taxon>Chitinophaga</taxon>
    </lineage>
</organism>
<dbReference type="Pfam" id="PF13572">
    <property type="entry name" value="DUF4134"/>
    <property type="match status" value="1"/>
</dbReference>
<protein>
    <submittedName>
        <fullName evidence="2">Uncharacterized protein</fullName>
    </submittedName>
</protein>
<dbReference type="AlphaFoldDB" id="A0A1I0PP02"/>
<gene>
    <name evidence="2" type="ORF">SAMN04488122_0891</name>
</gene>
<evidence type="ECO:0000313" key="2">
    <source>
        <dbReference type="EMBL" id="SEW16099.1"/>
    </source>
</evidence>
<keyword evidence="3" id="KW-1185">Reference proteome</keyword>
<feature type="transmembrane region" description="Helical" evidence="1">
    <location>
        <begin position="135"/>
        <end position="153"/>
    </location>
</feature>
<keyword evidence="1" id="KW-1133">Transmembrane helix</keyword>
<dbReference type="InterPro" id="IPR025408">
    <property type="entry name" value="DUF4134"/>
</dbReference>
<evidence type="ECO:0000313" key="3">
    <source>
        <dbReference type="Proteomes" id="UP000199310"/>
    </source>
</evidence>
<name>A0A1I0PP02_9BACT</name>
<feature type="transmembrane region" description="Helical" evidence="1">
    <location>
        <begin position="94"/>
        <end position="115"/>
    </location>
</feature>
<evidence type="ECO:0000256" key="1">
    <source>
        <dbReference type="SAM" id="Phobius"/>
    </source>
</evidence>